<evidence type="ECO:0000313" key="1">
    <source>
        <dbReference type="EMBL" id="KAL2740169.1"/>
    </source>
</evidence>
<protein>
    <submittedName>
        <fullName evidence="1">Uncharacterized protein</fullName>
    </submittedName>
</protein>
<sequence length="72" mass="8588">MNIPKKKKYIYNVNDFTRGGSAKEKIHVHMLYIITERMSILNKVYYRIYKIYGRFKNTQGSKKADRPSITLD</sequence>
<gene>
    <name evidence="1" type="ORF">V1478_000310</name>
</gene>
<reference evidence="1 2" key="1">
    <citation type="journal article" date="2024" name="Ann. Entomol. Soc. Am.">
        <title>Genomic analyses of the southern and eastern yellowjacket wasps (Hymenoptera: Vespidae) reveal evolutionary signatures of social life.</title>
        <authorList>
            <person name="Catto M.A."/>
            <person name="Caine P.B."/>
            <person name="Orr S.E."/>
            <person name="Hunt B.G."/>
            <person name="Goodisman M.A.D."/>
        </authorList>
    </citation>
    <scope>NUCLEOTIDE SEQUENCE [LARGE SCALE GENOMIC DNA]</scope>
    <source>
        <strain evidence="1">233</strain>
        <tissue evidence="1">Head and thorax</tissue>
    </source>
</reference>
<proteinExistence type="predicted"/>
<keyword evidence="2" id="KW-1185">Reference proteome</keyword>
<dbReference type="Proteomes" id="UP001607302">
    <property type="component" value="Unassembled WGS sequence"/>
</dbReference>
<dbReference type="EMBL" id="JAUDFV010000020">
    <property type="protein sequence ID" value="KAL2740169.1"/>
    <property type="molecule type" value="Genomic_DNA"/>
</dbReference>
<accession>A0ABD2C546</accession>
<dbReference type="AlphaFoldDB" id="A0ABD2C546"/>
<name>A0ABD2C546_VESSQ</name>
<comment type="caution">
    <text evidence="1">The sequence shown here is derived from an EMBL/GenBank/DDBJ whole genome shotgun (WGS) entry which is preliminary data.</text>
</comment>
<organism evidence="1 2">
    <name type="scientific">Vespula squamosa</name>
    <name type="common">Southern yellow jacket</name>
    <name type="synonym">Wasp</name>
    <dbReference type="NCBI Taxonomy" id="30214"/>
    <lineage>
        <taxon>Eukaryota</taxon>
        <taxon>Metazoa</taxon>
        <taxon>Ecdysozoa</taxon>
        <taxon>Arthropoda</taxon>
        <taxon>Hexapoda</taxon>
        <taxon>Insecta</taxon>
        <taxon>Pterygota</taxon>
        <taxon>Neoptera</taxon>
        <taxon>Endopterygota</taxon>
        <taxon>Hymenoptera</taxon>
        <taxon>Apocrita</taxon>
        <taxon>Aculeata</taxon>
        <taxon>Vespoidea</taxon>
        <taxon>Vespidae</taxon>
        <taxon>Vespinae</taxon>
        <taxon>Vespula</taxon>
    </lineage>
</organism>
<evidence type="ECO:0000313" key="2">
    <source>
        <dbReference type="Proteomes" id="UP001607302"/>
    </source>
</evidence>